<evidence type="ECO:0000256" key="3">
    <source>
        <dbReference type="ARBA" id="ARBA00022452"/>
    </source>
</evidence>
<reference evidence="19 20" key="1">
    <citation type="journal article" date="2013" name="Genome Announc.">
        <title>Draft Genome Sequence of an Alphaproteobacterium, Caenispirillum salinarum AK4(T), Isolated from a Solar Saltern.</title>
        <authorList>
            <person name="Khatri I."/>
            <person name="Singh A."/>
            <person name="Korpole S."/>
            <person name="Pinnaka A.K."/>
            <person name="Subramanian S."/>
        </authorList>
    </citation>
    <scope>NUCLEOTIDE SEQUENCE [LARGE SCALE GENOMIC DNA]</scope>
    <source>
        <strain evidence="19 20">AK4</strain>
    </source>
</reference>
<evidence type="ECO:0000256" key="9">
    <source>
        <dbReference type="ARBA" id="ARBA00023077"/>
    </source>
</evidence>
<sequence length="760" mass="80478">MTTDGRASQGRSSPRRRPGRTGAALITGAVAMGVAGGVPADARAQSATPGSTVYLEPLTVEGLQLMTEDRSRIRLEAIPGGTGLVATDDLTGKADLSISDTLAAVPGVVVQDFFGGNDQPRIQIRGSGLQQNPVERGVLALQNGLPINRADGSYIVGLANPRQAEVVEIYRGYTANRLGAAMLGGAINFVSPTGTSDPGVEAMLEGGSFGHVKGALQAGGRLGDADGLVRLDHSRRDGYRDYNSSERTSIDANVGLDVTDDVSTRFFAGYTDLRFDVAGPLPKAILESDPDSVHGGPVMVGGQPTNPGPNVLRDRPQRDAEQFHVGNRTSATFGDHLLDGGIGYTHTKDAFRFPIPSGIRETEGGDLTLVARYAYAPDPDAPLPLVDTSLRYVTGSADRRDYINASGERGPLFGSSDLEASTLTLHGGLNLPLGDGFTLSPAITYALATRTNTDTYGAATRPTIAYNPGQPNQRLPDGSVTAGDTSYDHEYSAVSPSLGLSYRPNDDHMVFAAVSRSFEPPTHDDLLATVNGTPNSSAGRPRPPAPNFPAAAYRTPDLDAQTATTIEAGWRGFLGPVGVDAVTYYSWVNDELLSLRDETGASLGAVNADETRHFGVELGVTAHLSDDLSTRLAYTFQDFRFHDDPVRGDNRLAGAPQHVINLTARYAVTEDLAVGAGLDWIPTETPVDNMNTLYRDPYATVDLSADYSVAEGVVLYGEARNIFDATYASSTLIVDQARPDQAAFLPGDGRAFYAGLRVAF</sequence>
<gene>
    <name evidence="19" type="ORF">C882_0721</name>
</gene>
<proteinExistence type="inferred from homology"/>
<evidence type="ECO:0000256" key="6">
    <source>
        <dbReference type="ARBA" id="ARBA00022729"/>
    </source>
</evidence>
<dbReference type="Gene3D" id="2.40.170.20">
    <property type="entry name" value="TonB-dependent receptor, beta-barrel domain"/>
    <property type="match status" value="1"/>
</dbReference>
<dbReference type="PATRIC" id="fig|1238182.3.peg.2935"/>
<feature type="region of interest" description="Disordered" evidence="15">
    <location>
        <begin position="1"/>
        <end position="22"/>
    </location>
</feature>
<evidence type="ECO:0000256" key="11">
    <source>
        <dbReference type="ARBA" id="ARBA00023237"/>
    </source>
</evidence>
<protein>
    <submittedName>
        <fullName evidence="19">TonB-dependent receptor</fullName>
    </submittedName>
</protein>
<evidence type="ECO:0000256" key="10">
    <source>
        <dbReference type="ARBA" id="ARBA00023136"/>
    </source>
</evidence>
<keyword evidence="8" id="KW-0406">Ion transport</keyword>
<dbReference type="PANTHER" id="PTHR32552">
    <property type="entry name" value="FERRICHROME IRON RECEPTOR-RELATED"/>
    <property type="match status" value="1"/>
</dbReference>
<dbReference type="PROSITE" id="PS52016">
    <property type="entry name" value="TONB_DEPENDENT_REC_3"/>
    <property type="match status" value="1"/>
</dbReference>
<evidence type="ECO:0000256" key="14">
    <source>
        <dbReference type="RuleBase" id="RU003357"/>
    </source>
</evidence>
<dbReference type="Pfam" id="PF07715">
    <property type="entry name" value="Plug"/>
    <property type="match status" value="1"/>
</dbReference>
<feature type="domain" description="TonB-dependent receptor plug" evidence="18">
    <location>
        <begin position="78"/>
        <end position="186"/>
    </location>
</feature>
<dbReference type="InterPro" id="IPR039426">
    <property type="entry name" value="TonB-dep_rcpt-like"/>
</dbReference>
<accession>K9GUQ7</accession>
<evidence type="ECO:0000256" key="13">
    <source>
        <dbReference type="PROSITE-ProRule" id="PRU10144"/>
    </source>
</evidence>
<dbReference type="PROSITE" id="PS01156">
    <property type="entry name" value="TONB_DEPENDENT_REC_2"/>
    <property type="match status" value="1"/>
</dbReference>
<evidence type="ECO:0000256" key="16">
    <source>
        <dbReference type="SAM" id="Phobius"/>
    </source>
</evidence>
<dbReference type="GO" id="GO:0006826">
    <property type="term" value="P:iron ion transport"/>
    <property type="evidence" value="ECO:0007669"/>
    <property type="project" value="UniProtKB-KW"/>
</dbReference>
<keyword evidence="3 12" id="KW-1134">Transmembrane beta strand</keyword>
<dbReference type="RefSeq" id="WP_009541378.1">
    <property type="nucleotide sequence ID" value="NZ_ANHY01000014.1"/>
</dbReference>
<dbReference type="EMBL" id="ANHY01000014">
    <property type="protein sequence ID" value="EKV28957.1"/>
    <property type="molecule type" value="Genomic_DNA"/>
</dbReference>
<dbReference type="SUPFAM" id="SSF56935">
    <property type="entry name" value="Porins"/>
    <property type="match status" value="1"/>
</dbReference>
<keyword evidence="9 14" id="KW-0798">TonB box</keyword>
<dbReference type="InterPro" id="IPR010917">
    <property type="entry name" value="TonB_rcpt_CS"/>
</dbReference>
<keyword evidence="6" id="KW-0732">Signal</keyword>
<name>K9GUQ7_9PROT</name>
<evidence type="ECO:0000256" key="5">
    <source>
        <dbReference type="ARBA" id="ARBA00022692"/>
    </source>
</evidence>
<comment type="caution">
    <text evidence="19">The sequence shown here is derived from an EMBL/GenBank/DDBJ whole genome shotgun (WGS) entry which is preliminary data.</text>
</comment>
<dbReference type="InterPro" id="IPR000531">
    <property type="entry name" value="Beta-barrel_TonB"/>
</dbReference>
<dbReference type="eggNOG" id="COG4772">
    <property type="taxonomic scope" value="Bacteria"/>
</dbReference>
<dbReference type="InterPro" id="IPR012910">
    <property type="entry name" value="Plug_dom"/>
</dbReference>
<evidence type="ECO:0000313" key="19">
    <source>
        <dbReference type="EMBL" id="EKV28957.1"/>
    </source>
</evidence>
<evidence type="ECO:0000256" key="8">
    <source>
        <dbReference type="ARBA" id="ARBA00023065"/>
    </source>
</evidence>
<evidence type="ECO:0000256" key="12">
    <source>
        <dbReference type="PROSITE-ProRule" id="PRU01360"/>
    </source>
</evidence>
<organism evidence="19 20">
    <name type="scientific">Caenispirillum salinarum AK4</name>
    <dbReference type="NCBI Taxonomy" id="1238182"/>
    <lineage>
        <taxon>Bacteria</taxon>
        <taxon>Pseudomonadati</taxon>
        <taxon>Pseudomonadota</taxon>
        <taxon>Alphaproteobacteria</taxon>
        <taxon>Rhodospirillales</taxon>
        <taxon>Novispirillaceae</taxon>
        <taxon>Caenispirillum</taxon>
    </lineage>
</organism>
<dbReference type="Gene3D" id="2.170.130.10">
    <property type="entry name" value="TonB-dependent receptor, plug domain"/>
    <property type="match status" value="1"/>
</dbReference>
<dbReference type="PANTHER" id="PTHR32552:SF81">
    <property type="entry name" value="TONB-DEPENDENT OUTER MEMBRANE RECEPTOR"/>
    <property type="match status" value="1"/>
</dbReference>
<keyword evidence="19" id="KW-0675">Receptor</keyword>
<keyword evidence="20" id="KW-1185">Reference proteome</keyword>
<feature type="transmembrane region" description="Helical" evidence="16">
    <location>
        <begin position="21"/>
        <end position="40"/>
    </location>
</feature>
<keyword evidence="16" id="KW-1133">Transmembrane helix</keyword>
<dbReference type="GO" id="GO:0009279">
    <property type="term" value="C:cell outer membrane"/>
    <property type="evidence" value="ECO:0007669"/>
    <property type="project" value="UniProtKB-SubCell"/>
</dbReference>
<keyword evidence="11 12" id="KW-0998">Cell outer membrane</keyword>
<keyword evidence="10 12" id="KW-0472">Membrane</keyword>
<feature type="compositionally biased region" description="Low complexity" evidence="15">
    <location>
        <begin position="1"/>
        <end position="12"/>
    </location>
</feature>
<evidence type="ECO:0000256" key="7">
    <source>
        <dbReference type="ARBA" id="ARBA00023004"/>
    </source>
</evidence>
<evidence type="ECO:0000256" key="15">
    <source>
        <dbReference type="SAM" id="MobiDB-lite"/>
    </source>
</evidence>
<comment type="subcellular location">
    <subcellularLocation>
        <location evidence="1 12">Cell outer membrane</location>
        <topology evidence="1 12">Multi-pass membrane protein</topology>
    </subcellularLocation>
</comment>
<feature type="region of interest" description="Disordered" evidence="15">
    <location>
        <begin position="462"/>
        <end position="487"/>
    </location>
</feature>
<feature type="domain" description="TonB-dependent receptor-like beta-barrel" evidence="17">
    <location>
        <begin position="310"/>
        <end position="722"/>
    </location>
</feature>
<dbReference type="STRING" id="1238182.C882_0721"/>
<evidence type="ECO:0000256" key="4">
    <source>
        <dbReference type="ARBA" id="ARBA00022496"/>
    </source>
</evidence>
<keyword evidence="2 12" id="KW-0813">Transport</keyword>
<feature type="short sequence motif" description="TonB C-terminal box" evidence="13">
    <location>
        <begin position="743"/>
        <end position="760"/>
    </location>
</feature>
<evidence type="ECO:0000313" key="20">
    <source>
        <dbReference type="Proteomes" id="UP000009881"/>
    </source>
</evidence>
<evidence type="ECO:0000256" key="1">
    <source>
        <dbReference type="ARBA" id="ARBA00004571"/>
    </source>
</evidence>
<keyword evidence="4" id="KW-0410">Iron transport</keyword>
<dbReference type="CDD" id="cd01347">
    <property type="entry name" value="ligand_gated_channel"/>
    <property type="match status" value="1"/>
</dbReference>
<dbReference type="Proteomes" id="UP000009881">
    <property type="component" value="Unassembled WGS sequence"/>
</dbReference>
<comment type="similarity">
    <text evidence="12 14">Belongs to the TonB-dependent receptor family.</text>
</comment>
<keyword evidence="5 12" id="KW-0812">Transmembrane</keyword>
<dbReference type="AlphaFoldDB" id="K9GUQ7"/>
<evidence type="ECO:0000256" key="2">
    <source>
        <dbReference type="ARBA" id="ARBA00022448"/>
    </source>
</evidence>
<dbReference type="InterPro" id="IPR036942">
    <property type="entry name" value="Beta-barrel_TonB_sf"/>
</dbReference>
<evidence type="ECO:0000259" key="17">
    <source>
        <dbReference type="Pfam" id="PF00593"/>
    </source>
</evidence>
<dbReference type="Pfam" id="PF00593">
    <property type="entry name" value="TonB_dep_Rec_b-barrel"/>
    <property type="match status" value="1"/>
</dbReference>
<dbReference type="InterPro" id="IPR037066">
    <property type="entry name" value="Plug_dom_sf"/>
</dbReference>
<keyword evidence="7" id="KW-0408">Iron</keyword>
<evidence type="ECO:0000259" key="18">
    <source>
        <dbReference type="Pfam" id="PF07715"/>
    </source>
</evidence>